<sequence>MQYVVAEAVQDDLPAIVAIYNSTIGSRQSTADLQPVTVAERQAWFETHGGKRPLLVLRDARNEIAAWGSFSDYYPRQAYHISAEISVYVRQDVRGAGVGKVLLRHMLERAPSLGICNVLAVVFGHNHASIRLFRSFGFEEWGRLPQVCDLETRLADIVILGKKILD</sequence>
<accession>A0A2P7TZ23</accession>
<name>A0A2P7TZ23_9NEIS</name>
<comment type="caution">
    <text evidence="4">The sequence shown here is derived from an EMBL/GenBank/DDBJ whole genome shotgun (WGS) entry which is preliminary data.</text>
</comment>
<dbReference type="GO" id="GO:0016747">
    <property type="term" value="F:acyltransferase activity, transferring groups other than amino-acyl groups"/>
    <property type="evidence" value="ECO:0007669"/>
    <property type="project" value="InterPro"/>
</dbReference>
<dbReference type="CDD" id="cd04301">
    <property type="entry name" value="NAT_SF"/>
    <property type="match status" value="1"/>
</dbReference>
<dbReference type="OrthoDB" id="5459937at2"/>
<dbReference type="InterPro" id="IPR016181">
    <property type="entry name" value="Acyl_CoA_acyltransferase"/>
</dbReference>
<evidence type="ECO:0000256" key="1">
    <source>
        <dbReference type="ARBA" id="ARBA00022679"/>
    </source>
</evidence>
<dbReference type="EMBL" id="PXYY01000057">
    <property type="protein sequence ID" value="PSJ79984.1"/>
    <property type="molecule type" value="Genomic_DNA"/>
</dbReference>
<dbReference type="Pfam" id="PF00583">
    <property type="entry name" value="Acetyltransf_1"/>
    <property type="match status" value="1"/>
</dbReference>
<evidence type="ECO:0000259" key="3">
    <source>
        <dbReference type="PROSITE" id="PS51186"/>
    </source>
</evidence>
<dbReference type="RefSeq" id="WP_106742148.1">
    <property type="nucleotide sequence ID" value="NZ_PXYY01000057.1"/>
</dbReference>
<dbReference type="AlphaFoldDB" id="A0A2P7TZ23"/>
<keyword evidence="2" id="KW-0012">Acyltransferase</keyword>
<dbReference type="PROSITE" id="PS51186">
    <property type="entry name" value="GNAT"/>
    <property type="match status" value="1"/>
</dbReference>
<keyword evidence="1 4" id="KW-0808">Transferase</keyword>
<feature type="domain" description="N-acetyltransferase" evidence="3">
    <location>
        <begin position="3"/>
        <end position="155"/>
    </location>
</feature>
<evidence type="ECO:0000313" key="5">
    <source>
        <dbReference type="Proteomes" id="UP000241868"/>
    </source>
</evidence>
<dbReference type="InterPro" id="IPR000182">
    <property type="entry name" value="GNAT_dom"/>
</dbReference>
<dbReference type="Proteomes" id="UP000241868">
    <property type="component" value="Unassembled WGS sequence"/>
</dbReference>
<dbReference type="SUPFAM" id="SSF55729">
    <property type="entry name" value="Acyl-CoA N-acyltransferases (Nat)"/>
    <property type="match status" value="1"/>
</dbReference>
<keyword evidence="5" id="KW-1185">Reference proteome</keyword>
<evidence type="ECO:0000256" key="2">
    <source>
        <dbReference type="ARBA" id="ARBA00023315"/>
    </source>
</evidence>
<reference evidence="4 5" key="1">
    <citation type="submission" date="2018-03" db="EMBL/GenBank/DDBJ databases">
        <title>Neisseria weixii sp. nov., isolated from the intestinal contents of Tibetan Plateau pika (Ochotona curzoniae) in Yushu, Qinghai Province, China.</title>
        <authorList>
            <person name="Gui Z."/>
        </authorList>
    </citation>
    <scope>NUCLEOTIDE SEQUENCE [LARGE SCALE GENOMIC DNA]</scope>
    <source>
        <strain evidence="4 5">ATCC 51483</strain>
    </source>
</reference>
<gene>
    <name evidence="4" type="ORF">C7N83_09005</name>
</gene>
<dbReference type="PANTHER" id="PTHR43072:SF23">
    <property type="entry name" value="UPF0039 PROTEIN C11D3.02C"/>
    <property type="match status" value="1"/>
</dbReference>
<protein>
    <submittedName>
        <fullName evidence="4">N-acetyltransferase</fullName>
    </submittedName>
</protein>
<dbReference type="PANTHER" id="PTHR43072">
    <property type="entry name" value="N-ACETYLTRANSFERASE"/>
    <property type="match status" value="1"/>
</dbReference>
<organism evidence="4 5">
    <name type="scientific">Neisseria iguanae</name>
    <dbReference type="NCBI Taxonomy" id="90242"/>
    <lineage>
        <taxon>Bacteria</taxon>
        <taxon>Pseudomonadati</taxon>
        <taxon>Pseudomonadota</taxon>
        <taxon>Betaproteobacteria</taxon>
        <taxon>Neisseriales</taxon>
        <taxon>Neisseriaceae</taxon>
        <taxon>Neisseria</taxon>
    </lineage>
</organism>
<evidence type="ECO:0000313" key="4">
    <source>
        <dbReference type="EMBL" id="PSJ79984.1"/>
    </source>
</evidence>
<proteinExistence type="predicted"/>
<dbReference type="Gene3D" id="3.40.630.30">
    <property type="match status" value="1"/>
</dbReference>